<evidence type="ECO:0000259" key="2">
    <source>
        <dbReference type="Pfam" id="PF04389"/>
    </source>
</evidence>
<dbReference type="OrthoDB" id="9778250at2"/>
<dbReference type="SUPFAM" id="SSF53187">
    <property type="entry name" value="Zn-dependent exopeptidases"/>
    <property type="match status" value="1"/>
</dbReference>
<reference evidence="3 4" key="1">
    <citation type="journal article" date="2015" name="J. Microbiol.">
        <title>Sphingosinicella ginsenosidimutans sp. nov., with ginsenoside converting activity.</title>
        <authorList>
            <person name="Kim J.K."/>
            <person name="Kang M.S."/>
            <person name="Park S.C."/>
            <person name="Kim K.M."/>
            <person name="Choi K."/>
            <person name="Yoon M.H."/>
            <person name="Im W.T."/>
        </authorList>
    </citation>
    <scope>NUCLEOTIDE SEQUENCE [LARGE SCALE GENOMIC DNA]</scope>
    <source>
        <strain evidence="3 4">BS-11</strain>
    </source>
</reference>
<dbReference type="Proteomes" id="UP000321249">
    <property type="component" value="Unassembled WGS sequence"/>
</dbReference>
<name>A0A5C6TU31_9SPHN</name>
<organism evidence="3 4">
    <name type="scientific">Allosphingosinicella ginsenosidimutans</name>
    <dbReference type="NCBI Taxonomy" id="1176539"/>
    <lineage>
        <taxon>Bacteria</taxon>
        <taxon>Pseudomonadati</taxon>
        <taxon>Pseudomonadota</taxon>
        <taxon>Alphaproteobacteria</taxon>
        <taxon>Sphingomonadales</taxon>
        <taxon>Sphingomonadaceae</taxon>
        <taxon>Allosphingosinicella</taxon>
    </lineage>
</organism>
<gene>
    <name evidence="3" type="ORF">FRZ32_05805</name>
</gene>
<dbReference type="AlphaFoldDB" id="A0A5C6TU31"/>
<dbReference type="Pfam" id="PF04389">
    <property type="entry name" value="Peptidase_M28"/>
    <property type="match status" value="1"/>
</dbReference>
<accession>A0A5C6TU31</accession>
<dbReference type="InterPro" id="IPR007484">
    <property type="entry name" value="Peptidase_M28"/>
</dbReference>
<dbReference type="EMBL" id="VOQQ01000001">
    <property type="protein sequence ID" value="TXC63218.1"/>
    <property type="molecule type" value="Genomic_DNA"/>
</dbReference>
<protein>
    <submittedName>
        <fullName evidence="3">M28 family peptidase</fullName>
    </submittedName>
</protein>
<dbReference type="Gene3D" id="3.40.630.10">
    <property type="entry name" value="Zn peptidases"/>
    <property type="match status" value="1"/>
</dbReference>
<comment type="caution">
    <text evidence="3">The sequence shown here is derived from an EMBL/GenBank/DDBJ whole genome shotgun (WGS) entry which is preliminary data.</text>
</comment>
<dbReference type="Gene3D" id="3.50.30.30">
    <property type="match status" value="1"/>
</dbReference>
<sequence length="496" mass="53409">MKILLLPLLLASLVAAAPTRDADTETWWRIAVALSDDGMEGRDTGSAGYDRAAALVAQRLAAAGVRPAGDGGGWFQTVPLEELAVRDAAIAVDGRPLDFLQDITVTPESVGAPLDLPIAYRGYCASDALGDVRGKLVICHGSRREGMPAPAQRTAALVRAGAAAVAVIADPGFTVEPPRWPFAYARSVWIAGETRPQPSLPSFALNADALGAMLAGSGRDASALIADGASGRALPSFDAPGRFTARFTLARRTYSSKNVIGLFPGTDPALADQPIVLTAHLDGYGYGRAVDGDRLYNGTLDDAAYVALIVHMIERRHGHGFRRPLLVAAVTGEEKGLLGSKWLVAHRPATAPHFAADINLDQLRPIFPLELLTVHGLDDSSLGADARAIAATLGFAVQNDPEPERNLLRRSDHWNFMQAGVPAVNFVFGFRPGTQSERIYRQWYRTGYHRPQDDPQQPIDWTAAADFNRFYYALVERVADADAPPAWRETSPLRPR</sequence>
<feature type="domain" description="Peptidase M28" evidence="2">
    <location>
        <begin position="258"/>
        <end position="472"/>
    </location>
</feature>
<keyword evidence="1" id="KW-0732">Signal</keyword>
<dbReference type="RefSeq" id="WP_147042630.1">
    <property type="nucleotide sequence ID" value="NZ_BAABIR010000005.1"/>
</dbReference>
<keyword evidence="4" id="KW-1185">Reference proteome</keyword>
<evidence type="ECO:0000313" key="3">
    <source>
        <dbReference type="EMBL" id="TXC63218.1"/>
    </source>
</evidence>
<feature type="signal peptide" evidence="1">
    <location>
        <begin position="1"/>
        <end position="17"/>
    </location>
</feature>
<evidence type="ECO:0000313" key="4">
    <source>
        <dbReference type="Proteomes" id="UP000321249"/>
    </source>
</evidence>
<evidence type="ECO:0000256" key="1">
    <source>
        <dbReference type="SAM" id="SignalP"/>
    </source>
</evidence>
<proteinExistence type="predicted"/>
<feature type="chain" id="PRO_5022893797" evidence="1">
    <location>
        <begin position="18"/>
        <end position="496"/>
    </location>
</feature>